<name>A0A166VDY6_9AGAM</name>
<dbReference type="AlphaFoldDB" id="A0A166VDY6"/>
<proteinExistence type="predicted"/>
<accession>A0A166VDY6</accession>
<feature type="compositionally biased region" description="Polar residues" evidence="1">
    <location>
        <begin position="1"/>
        <end position="13"/>
    </location>
</feature>
<sequence length="147" mass="15971">MSFTIVNLTTSSASTPTMFSTRTPSTSTPTMLAPSSTSTHLPADNSVSATRQITQGLDDINLDGNTRTPKRAQSTISITQDPPRKPSKTDSGRPPARAGSPSPTRRLSASQYGASLTSDYLCEFSDDEEMNMPDSRFIDQLLRRRKV</sequence>
<feature type="compositionally biased region" description="Polar residues" evidence="1">
    <location>
        <begin position="101"/>
        <end position="112"/>
    </location>
</feature>
<feature type="region of interest" description="Disordered" evidence="1">
    <location>
        <begin position="1"/>
        <end position="112"/>
    </location>
</feature>
<feature type="compositionally biased region" description="Polar residues" evidence="1">
    <location>
        <begin position="63"/>
        <end position="80"/>
    </location>
</feature>
<feature type="compositionally biased region" description="Polar residues" evidence="1">
    <location>
        <begin position="33"/>
        <end position="55"/>
    </location>
</feature>
<keyword evidence="3" id="KW-1185">Reference proteome</keyword>
<reference evidence="2 3" key="1">
    <citation type="journal article" date="2016" name="Mol. Biol. Evol.">
        <title>Comparative Genomics of Early-Diverging Mushroom-Forming Fungi Provides Insights into the Origins of Lignocellulose Decay Capabilities.</title>
        <authorList>
            <person name="Nagy L.G."/>
            <person name="Riley R."/>
            <person name="Tritt A."/>
            <person name="Adam C."/>
            <person name="Daum C."/>
            <person name="Floudas D."/>
            <person name="Sun H."/>
            <person name="Yadav J.S."/>
            <person name="Pangilinan J."/>
            <person name="Larsson K.H."/>
            <person name="Matsuura K."/>
            <person name="Barry K."/>
            <person name="Labutti K."/>
            <person name="Kuo R."/>
            <person name="Ohm R.A."/>
            <person name="Bhattacharya S.S."/>
            <person name="Shirouzu T."/>
            <person name="Yoshinaga Y."/>
            <person name="Martin F.M."/>
            <person name="Grigoriev I.V."/>
            <person name="Hibbett D.S."/>
        </authorList>
    </citation>
    <scope>NUCLEOTIDE SEQUENCE [LARGE SCALE GENOMIC DNA]</scope>
    <source>
        <strain evidence="2 3">CBS 109695</strain>
    </source>
</reference>
<feature type="compositionally biased region" description="Basic and acidic residues" evidence="1">
    <location>
        <begin position="82"/>
        <end position="91"/>
    </location>
</feature>
<gene>
    <name evidence="2" type="ORF">FIBSPDRAFT_480477</name>
</gene>
<feature type="compositionally biased region" description="Low complexity" evidence="1">
    <location>
        <begin position="14"/>
        <end position="30"/>
    </location>
</feature>
<organism evidence="2 3">
    <name type="scientific">Athelia psychrophila</name>
    <dbReference type="NCBI Taxonomy" id="1759441"/>
    <lineage>
        <taxon>Eukaryota</taxon>
        <taxon>Fungi</taxon>
        <taxon>Dikarya</taxon>
        <taxon>Basidiomycota</taxon>
        <taxon>Agaricomycotina</taxon>
        <taxon>Agaricomycetes</taxon>
        <taxon>Agaricomycetidae</taxon>
        <taxon>Atheliales</taxon>
        <taxon>Atheliaceae</taxon>
        <taxon>Athelia</taxon>
    </lineage>
</organism>
<evidence type="ECO:0000313" key="3">
    <source>
        <dbReference type="Proteomes" id="UP000076532"/>
    </source>
</evidence>
<evidence type="ECO:0000313" key="2">
    <source>
        <dbReference type="EMBL" id="KZP32625.1"/>
    </source>
</evidence>
<protein>
    <submittedName>
        <fullName evidence="2">Uncharacterized protein</fullName>
    </submittedName>
</protein>
<evidence type="ECO:0000256" key="1">
    <source>
        <dbReference type="SAM" id="MobiDB-lite"/>
    </source>
</evidence>
<dbReference type="Proteomes" id="UP000076532">
    <property type="component" value="Unassembled WGS sequence"/>
</dbReference>
<dbReference type="EMBL" id="KV417485">
    <property type="protein sequence ID" value="KZP32625.1"/>
    <property type="molecule type" value="Genomic_DNA"/>
</dbReference>